<accession>A0A926ENG5</accession>
<sequence length="70" mass="7774">MSMEQKIKTAAAYKGISQAKLALAIGMTASNFNQKLKRSTFTEDELKAIAKALDASYIPFYFSFEDGMKI</sequence>
<dbReference type="AlphaFoldDB" id="A0A926ENG5"/>
<reference evidence="2" key="1">
    <citation type="submission" date="2020-08" db="EMBL/GenBank/DDBJ databases">
        <title>Genome public.</title>
        <authorList>
            <person name="Liu C."/>
            <person name="Sun Q."/>
        </authorList>
    </citation>
    <scope>NUCLEOTIDE SEQUENCE</scope>
    <source>
        <strain evidence="2">NSJ-64</strain>
    </source>
</reference>
<dbReference type="InterPro" id="IPR001387">
    <property type="entry name" value="Cro/C1-type_HTH"/>
</dbReference>
<proteinExistence type="predicted"/>
<dbReference type="Pfam" id="PF13443">
    <property type="entry name" value="HTH_26"/>
    <property type="match status" value="1"/>
</dbReference>
<dbReference type="RefSeq" id="WP_262395549.1">
    <property type="nucleotide sequence ID" value="NZ_JACRTD010000006.1"/>
</dbReference>
<comment type="caution">
    <text evidence="2">The sequence shown here is derived from an EMBL/GenBank/DDBJ whole genome shotgun (WGS) entry which is preliminary data.</text>
</comment>
<dbReference type="InterPro" id="IPR010982">
    <property type="entry name" value="Lambda_DNA-bd_dom_sf"/>
</dbReference>
<keyword evidence="3" id="KW-1185">Reference proteome</keyword>
<dbReference type="CDD" id="cd00093">
    <property type="entry name" value="HTH_XRE"/>
    <property type="match status" value="1"/>
</dbReference>
<feature type="domain" description="HTH cro/C1-type" evidence="1">
    <location>
        <begin position="7"/>
        <end position="60"/>
    </location>
</feature>
<evidence type="ECO:0000313" key="2">
    <source>
        <dbReference type="EMBL" id="MBC8585836.1"/>
    </source>
</evidence>
<gene>
    <name evidence="2" type="ORF">H8705_09585</name>
</gene>
<name>A0A926ENG5_9FIRM</name>
<dbReference type="SUPFAM" id="SSF47413">
    <property type="entry name" value="lambda repressor-like DNA-binding domains"/>
    <property type="match status" value="1"/>
</dbReference>
<dbReference type="Gene3D" id="1.10.260.40">
    <property type="entry name" value="lambda repressor-like DNA-binding domains"/>
    <property type="match status" value="1"/>
</dbReference>
<evidence type="ECO:0000313" key="3">
    <source>
        <dbReference type="Proteomes" id="UP000623678"/>
    </source>
</evidence>
<evidence type="ECO:0000259" key="1">
    <source>
        <dbReference type="PROSITE" id="PS50943"/>
    </source>
</evidence>
<dbReference type="GO" id="GO:0003677">
    <property type="term" value="F:DNA binding"/>
    <property type="evidence" value="ECO:0007669"/>
    <property type="project" value="InterPro"/>
</dbReference>
<organism evidence="2 3">
    <name type="scientific">Youxingia wuxianensis</name>
    <dbReference type="NCBI Taxonomy" id="2763678"/>
    <lineage>
        <taxon>Bacteria</taxon>
        <taxon>Bacillati</taxon>
        <taxon>Bacillota</taxon>
        <taxon>Clostridia</taxon>
        <taxon>Eubacteriales</taxon>
        <taxon>Oscillospiraceae</taxon>
        <taxon>Youxingia</taxon>
    </lineage>
</organism>
<dbReference type="EMBL" id="JACRTD010000006">
    <property type="protein sequence ID" value="MBC8585836.1"/>
    <property type="molecule type" value="Genomic_DNA"/>
</dbReference>
<dbReference type="Proteomes" id="UP000623678">
    <property type="component" value="Unassembled WGS sequence"/>
</dbReference>
<protein>
    <submittedName>
        <fullName evidence="2">Helix-turn-helix transcriptional regulator</fullName>
    </submittedName>
</protein>
<dbReference type="PROSITE" id="PS50943">
    <property type="entry name" value="HTH_CROC1"/>
    <property type="match status" value="1"/>
</dbReference>